<evidence type="ECO:0000313" key="2">
    <source>
        <dbReference type="Proteomes" id="UP000584824"/>
    </source>
</evidence>
<proteinExistence type="predicted"/>
<evidence type="ECO:0000313" key="1">
    <source>
        <dbReference type="EMBL" id="MBB4104500.1"/>
    </source>
</evidence>
<protein>
    <submittedName>
        <fullName evidence="1">Uncharacterized protein</fullName>
    </submittedName>
</protein>
<accession>A0A7W6K3I6</accession>
<name>A0A7W6K3I6_9HYPH</name>
<dbReference type="AlphaFoldDB" id="A0A7W6K3I6"/>
<organism evidence="1 2">
    <name type="scientific">Allorhizobium borbori</name>
    <dbReference type="NCBI Taxonomy" id="485907"/>
    <lineage>
        <taxon>Bacteria</taxon>
        <taxon>Pseudomonadati</taxon>
        <taxon>Pseudomonadota</taxon>
        <taxon>Alphaproteobacteria</taxon>
        <taxon>Hyphomicrobiales</taxon>
        <taxon>Rhizobiaceae</taxon>
        <taxon>Rhizobium/Agrobacterium group</taxon>
        <taxon>Allorhizobium</taxon>
    </lineage>
</organism>
<keyword evidence="2" id="KW-1185">Reference proteome</keyword>
<reference evidence="1 2" key="1">
    <citation type="submission" date="2020-08" db="EMBL/GenBank/DDBJ databases">
        <title>Genomic Encyclopedia of Type Strains, Phase IV (KMG-IV): sequencing the most valuable type-strain genomes for metagenomic binning, comparative biology and taxonomic classification.</title>
        <authorList>
            <person name="Goeker M."/>
        </authorList>
    </citation>
    <scope>NUCLEOTIDE SEQUENCE [LARGE SCALE GENOMIC DNA]</scope>
    <source>
        <strain evidence="1 2">DSM 26385</strain>
    </source>
</reference>
<dbReference type="EMBL" id="JACIDU010000012">
    <property type="protein sequence ID" value="MBB4104500.1"/>
    <property type="molecule type" value="Genomic_DNA"/>
</dbReference>
<gene>
    <name evidence="1" type="ORF">GGQ66_003077</name>
</gene>
<comment type="caution">
    <text evidence="1">The sequence shown here is derived from an EMBL/GenBank/DDBJ whole genome shotgun (WGS) entry which is preliminary data.</text>
</comment>
<dbReference type="Proteomes" id="UP000584824">
    <property type="component" value="Unassembled WGS sequence"/>
</dbReference>
<sequence length="124" mass="13713">MMFMEDPTRMTGKGRYADGKAAIAGRRRDLLDPVVARSLAEKRDVGPCKELILVELVERASETVGFLRERSFGPADGFTEQGEPLSLSIFKGNPAYCQFDAMAAKLSPFLSIMRCVIAYDDACR</sequence>